<accession>S4GH76</accession>
<reference evidence="1 2" key="1">
    <citation type="submission" date="2013-06" db="EMBL/GenBank/DDBJ databases">
        <authorList>
            <person name="Weinstock G."/>
            <person name="Sodergren E."/>
            <person name="Lobos E.A."/>
            <person name="Fulton L."/>
            <person name="Fulton R."/>
            <person name="Courtney L."/>
            <person name="Fronick C."/>
            <person name="O'Laughlin M."/>
            <person name="Godfrey J."/>
            <person name="Wilson R.M."/>
            <person name="Miner T."/>
            <person name="Farmer C."/>
            <person name="Delehaunty K."/>
            <person name="Cordes M."/>
            <person name="Minx P."/>
            <person name="Tomlinson C."/>
            <person name="Chen J."/>
            <person name="Wollam A."/>
            <person name="Pepin K.H."/>
            <person name="Bhonagiri V."/>
            <person name="Zhang X."/>
            <person name="Warren W."/>
            <person name="Mitreva M."/>
            <person name="Mardis E.R."/>
            <person name="Wilson R.K."/>
        </authorList>
    </citation>
    <scope>NUCLEOTIDE SEQUENCE [LARGE SCALE GENOMIC DNA]</scope>
    <source>
        <strain evidence="1 2">JCP8108</strain>
    </source>
</reference>
<gene>
    <name evidence="1" type="ORF">HMPREF1581_00732</name>
</gene>
<comment type="caution">
    <text evidence="1">The sequence shown here is derived from an EMBL/GenBank/DDBJ whole genome shotgun (WGS) entry which is preliminary data.</text>
</comment>
<dbReference type="PATRIC" id="fig|1261066.4.peg.663"/>
<evidence type="ECO:0000313" key="1">
    <source>
        <dbReference type="EMBL" id="EPI47953.1"/>
    </source>
</evidence>
<dbReference type="Proteomes" id="UP000014521">
    <property type="component" value="Unassembled WGS sequence"/>
</dbReference>
<organism evidence="1 2">
    <name type="scientific">Gardnerella vaginalis JCP8108</name>
    <dbReference type="NCBI Taxonomy" id="1261066"/>
    <lineage>
        <taxon>Bacteria</taxon>
        <taxon>Bacillati</taxon>
        <taxon>Actinomycetota</taxon>
        <taxon>Actinomycetes</taxon>
        <taxon>Bifidobacteriales</taxon>
        <taxon>Bifidobacteriaceae</taxon>
        <taxon>Gardnerella</taxon>
    </lineage>
</organism>
<dbReference type="EMBL" id="ATJJ01000041">
    <property type="protein sequence ID" value="EPI47953.1"/>
    <property type="molecule type" value="Genomic_DNA"/>
</dbReference>
<name>S4GH76_GARVA</name>
<sequence length="46" mass="5435">MNLKMMGNSSKNLDFKPFSLHESTIIYTLCKKLYENDLSLNLRFVH</sequence>
<dbReference type="HOGENOM" id="CLU_3184129_0_0_11"/>
<proteinExistence type="predicted"/>
<evidence type="ECO:0000313" key="2">
    <source>
        <dbReference type="Proteomes" id="UP000014521"/>
    </source>
</evidence>
<protein>
    <submittedName>
        <fullName evidence="1">Uncharacterized protein</fullName>
    </submittedName>
</protein>
<dbReference type="AlphaFoldDB" id="S4GH76"/>